<dbReference type="PANTHER" id="PTHR31739:SF30">
    <property type="entry name" value="COPAL-8-OL DIPHOSPHATE HYDRATASE, CHLOROPLASTIC"/>
    <property type="match status" value="1"/>
</dbReference>
<feature type="non-terminal residue" evidence="1">
    <location>
        <position position="1"/>
    </location>
</feature>
<sequence length="154" mass="17555">ECVEYVKGLLGSMDDGRITVSPYDTAWVSLIADEDDGPRFPASLEWISRNQLPDGSWGDGAFFLAYDRLLNTLACVVALKFWNLHPRQVRKGASFIRDNMRKLEEAEPEHMTCGFELVFPSLLQRAQRLGIDGIPYDHPAVRSIFSVRDHKMKR</sequence>
<dbReference type="GO" id="GO:0010333">
    <property type="term" value="F:terpene synthase activity"/>
    <property type="evidence" value="ECO:0007669"/>
    <property type="project" value="InterPro"/>
</dbReference>
<dbReference type="PANTHER" id="PTHR31739">
    <property type="entry name" value="ENT-COPALYL DIPHOSPHATE SYNTHASE, CHLOROPLASTIC"/>
    <property type="match status" value="1"/>
</dbReference>
<dbReference type="InterPro" id="IPR050148">
    <property type="entry name" value="Terpene_synthase-like"/>
</dbReference>
<dbReference type="InterPro" id="IPR008930">
    <property type="entry name" value="Terpenoid_cyclase/PrenylTrfase"/>
</dbReference>
<accession>S8CGZ6</accession>
<dbReference type="GO" id="GO:0009686">
    <property type="term" value="P:gibberellin biosynthetic process"/>
    <property type="evidence" value="ECO:0007669"/>
    <property type="project" value="TreeGrafter"/>
</dbReference>
<proteinExistence type="predicted"/>
<dbReference type="EMBL" id="AUSU01003775">
    <property type="protein sequence ID" value="EPS66264.1"/>
    <property type="molecule type" value="Genomic_DNA"/>
</dbReference>
<protein>
    <submittedName>
        <fullName evidence="1">Copalyl diphosphate synthase</fullName>
    </submittedName>
</protein>
<evidence type="ECO:0000313" key="1">
    <source>
        <dbReference type="EMBL" id="EPS66264.1"/>
    </source>
</evidence>
<dbReference type="GO" id="GO:0009507">
    <property type="term" value="C:chloroplast"/>
    <property type="evidence" value="ECO:0007669"/>
    <property type="project" value="TreeGrafter"/>
</dbReference>
<evidence type="ECO:0000313" key="2">
    <source>
        <dbReference type="Proteomes" id="UP000015453"/>
    </source>
</evidence>
<dbReference type="GO" id="GO:0000287">
    <property type="term" value="F:magnesium ion binding"/>
    <property type="evidence" value="ECO:0007669"/>
    <property type="project" value="TreeGrafter"/>
</dbReference>
<comment type="caution">
    <text evidence="1">The sequence shown here is derived from an EMBL/GenBank/DDBJ whole genome shotgun (WGS) entry which is preliminary data.</text>
</comment>
<dbReference type="SUPFAM" id="SSF48239">
    <property type="entry name" value="Terpenoid cyclases/Protein prenyltransferases"/>
    <property type="match status" value="1"/>
</dbReference>
<dbReference type="AlphaFoldDB" id="S8CGZ6"/>
<dbReference type="OrthoDB" id="2343925at2759"/>
<name>S8CGZ6_9LAMI</name>
<dbReference type="Proteomes" id="UP000015453">
    <property type="component" value="Unassembled WGS sequence"/>
</dbReference>
<reference evidence="1 2" key="1">
    <citation type="journal article" date="2013" name="BMC Genomics">
        <title>The miniature genome of a carnivorous plant Genlisea aurea contains a low number of genes and short non-coding sequences.</title>
        <authorList>
            <person name="Leushkin E.V."/>
            <person name="Sutormin R.A."/>
            <person name="Nabieva E.R."/>
            <person name="Penin A.A."/>
            <person name="Kondrashov A.S."/>
            <person name="Logacheva M.D."/>
        </authorList>
    </citation>
    <scope>NUCLEOTIDE SEQUENCE [LARGE SCALE GENOMIC DNA]</scope>
</reference>
<gene>
    <name evidence="1" type="ORF">M569_08516</name>
</gene>
<organism evidence="1 2">
    <name type="scientific">Genlisea aurea</name>
    <dbReference type="NCBI Taxonomy" id="192259"/>
    <lineage>
        <taxon>Eukaryota</taxon>
        <taxon>Viridiplantae</taxon>
        <taxon>Streptophyta</taxon>
        <taxon>Embryophyta</taxon>
        <taxon>Tracheophyta</taxon>
        <taxon>Spermatophyta</taxon>
        <taxon>Magnoliopsida</taxon>
        <taxon>eudicotyledons</taxon>
        <taxon>Gunneridae</taxon>
        <taxon>Pentapetalae</taxon>
        <taxon>asterids</taxon>
        <taxon>lamiids</taxon>
        <taxon>Lamiales</taxon>
        <taxon>Lentibulariaceae</taxon>
        <taxon>Genlisea</taxon>
    </lineage>
</organism>
<dbReference type="Gene3D" id="1.50.10.160">
    <property type="match status" value="1"/>
</dbReference>
<keyword evidence="2" id="KW-1185">Reference proteome</keyword>
<feature type="non-terminal residue" evidence="1">
    <location>
        <position position="154"/>
    </location>
</feature>